<reference evidence="2" key="1">
    <citation type="submission" date="2016-10" db="EMBL/GenBank/DDBJ databases">
        <authorList>
            <person name="Varghese N."/>
            <person name="Submissions S."/>
        </authorList>
    </citation>
    <scope>NUCLEOTIDE SEQUENCE [LARGE SCALE GENOMIC DNA]</scope>
    <source>
        <strain evidence="2">DSM 8344</strain>
    </source>
</reference>
<protein>
    <submittedName>
        <fullName evidence="1">SLAP domain-containing protein</fullName>
    </submittedName>
</protein>
<organism evidence="1 2">
    <name type="scientific">Desulfosporosinus hippei DSM 8344</name>
    <dbReference type="NCBI Taxonomy" id="1121419"/>
    <lineage>
        <taxon>Bacteria</taxon>
        <taxon>Bacillati</taxon>
        <taxon>Bacillota</taxon>
        <taxon>Clostridia</taxon>
        <taxon>Eubacteriales</taxon>
        <taxon>Desulfitobacteriaceae</taxon>
        <taxon>Desulfosporosinus</taxon>
    </lineage>
</organism>
<evidence type="ECO:0000313" key="2">
    <source>
        <dbReference type="Proteomes" id="UP000198656"/>
    </source>
</evidence>
<dbReference type="STRING" id="1121419.SAMN05443529_10311"/>
<sequence length="138" mass="15280">MFNFPKILKNRKQESENWEQDIVAENLLEQNDTEEHLDELRVDEGKVTIQFTGASPANGDLLVGFFISNGLKKNIKCINASLVLIDSDRRVLARQTFDGATIGEIVGGSAKACVARFLSNNIYVKDIPADCQVCFDAS</sequence>
<dbReference type="Proteomes" id="UP000198656">
    <property type="component" value="Unassembled WGS sequence"/>
</dbReference>
<proteinExistence type="predicted"/>
<dbReference type="NCBIfam" id="TIGR04398">
    <property type="entry name" value="SLAP_DUP"/>
    <property type="match status" value="1"/>
</dbReference>
<gene>
    <name evidence="1" type="ORF">SAMN05443529_10311</name>
</gene>
<dbReference type="RefSeq" id="WP_092329975.1">
    <property type="nucleotide sequence ID" value="NZ_FNCP01000003.1"/>
</dbReference>
<accession>A0A1G7U466</accession>
<dbReference type="AlphaFoldDB" id="A0A1G7U466"/>
<dbReference type="OrthoDB" id="1907642at2"/>
<keyword evidence="2" id="KW-1185">Reference proteome</keyword>
<dbReference type="InterPro" id="IPR030910">
    <property type="entry name" value="SLAP_dom"/>
</dbReference>
<dbReference type="EMBL" id="FNCP01000003">
    <property type="protein sequence ID" value="SDG42061.1"/>
    <property type="molecule type" value="Genomic_DNA"/>
</dbReference>
<name>A0A1G7U466_9FIRM</name>
<evidence type="ECO:0000313" key="1">
    <source>
        <dbReference type="EMBL" id="SDG42061.1"/>
    </source>
</evidence>